<keyword evidence="4 7" id="KW-0862">Zinc</keyword>
<dbReference type="InterPro" id="IPR020843">
    <property type="entry name" value="ER"/>
</dbReference>
<dbReference type="GO" id="GO:0008270">
    <property type="term" value="F:zinc ion binding"/>
    <property type="evidence" value="ECO:0007669"/>
    <property type="project" value="InterPro"/>
</dbReference>
<dbReference type="InterPro" id="IPR002328">
    <property type="entry name" value="ADH_Zn_CS"/>
</dbReference>
<evidence type="ECO:0000313" key="10">
    <source>
        <dbReference type="Proteomes" id="UP000554235"/>
    </source>
</evidence>
<evidence type="ECO:0000256" key="3">
    <source>
        <dbReference type="ARBA" id="ARBA00022723"/>
    </source>
</evidence>
<dbReference type="InterPro" id="IPR013154">
    <property type="entry name" value="ADH-like_N"/>
</dbReference>
<dbReference type="GO" id="GO:0005737">
    <property type="term" value="C:cytoplasm"/>
    <property type="evidence" value="ECO:0007669"/>
    <property type="project" value="TreeGrafter"/>
</dbReference>
<dbReference type="FunFam" id="3.40.50.720:FF:000039">
    <property type="entry name" value="Alcohol dehydrogenase AdhP"/>
    <property type="match status" value="1"/>
</dbReference>
<evidence type="ECO:0000259" key="8">
    <source>
        <dbReference type="SMART" id="SM00829"/>
    </source>
</evidence>
<dbReference type="PANTHER" id="PTHR42940:SF8">
    <property type="entry name" value="VACUOLAR PROTEIN SORTING-ASSOCIATED PROTEIN 11"/>
    <property type="match status" value="1"/>
</dbReference>
<dbReference type="Pfam" id="PF00107">
    <property type="entry name" value="ADH_zinc_N"/>
    <property type="match status" value="1"/>
</dbReference>
<dbReference type="GO" id="GO:0004022">
    <property type="term" value="F:alcohol dehydrogenase (NAD+) activity"/>
    <property type="evidence" value="ECO:0007669"/>
    <property type="project" value="TreeGrafter"/>
</dbReference>
<evidence type="ECO:0000256" key="6">
    <source>
        <dbReference type="ARBA" id="ARBA00023027"/>
    </source>
</evidence>
<evidence type="ECO:0000256" key="1">
    <source>
        <dbReference type="ARBA" id="ARBA00001947"/>
    </source>
</evidence>
<comment type="similarity">
    <text evidence="2 7">Belongs to the zinc-containing alcohol dehydrogenase family.</text>
</comment>
<comment type="caution">
    <text evidence="9">The sequence shown here is derived from an EMBL/GenBank/DDBJ whole genome shotgun (WGS) entry which is preliminary data.</text>
</comment>
<protein>
    <recommendedName>
        <fullName evidence="8">Enoyl reductase (ER) domain-containing protein</fullName>
    </recommendedName>
</protein>
<keyword evidence="3 7" id="KW-0479">Metal-binding</keyword>
<keyword evidence="10" id="KW-1185">Reference proteome</keyword>
<reference evidence="9 10" key="1">
    <citation type="submission" date="2020-01" db="EMBL/GenBank/DDBJ databases">
        <title>Identification and distribution of gene clusters putatively required for synthesis of sphingolipid metabolism inhibitors in phylogenetically diverse species of the filamentous fungus Fusarium.</title>
        <authorList>
            <person name="Kim H.-S."/>
            <person name="Busman M."/>
            <person name="Brown D.W."/>
            <person name="Divon H."/>
            <person name="Uhlig S."/>
            <person name="Proctor R.H."/>
        </authorList>
    </citation>
    <scope>NUCLEOTIDE SEQUENCE [LARGE SCALE GENOMIC DNA]</scope>
    <source>
        <strain evidence="9 10">NRRL 20459</strain>
    </source>
</reference>
<dbReference type="AlphaFoldDB" id="A0A8H4LFR2"/>
<dbReference type="Gene3D" id="3.90.180.10">
    <property type="entry name" value="Medium-chain alcohol dehydrogenases, catalytic domain"/>
    <property type="match status" value="1"/>
</dbReference>
<evidence type="ECO:0000256" key="7">
    <source>
        <dbReference type="RuleBase" id="RU361277"/>
    </source>
</evidence>
<dbReference type="PROSITE" id="PS00059">
    <property type="entry name" value="ADH_ZINC"/>
    <property type="match status" value="1"/>
</dbReference>
<dbReference type="PANTHER" id="PTHR42940">
    <property type="entry name" value="ALCOHOL DEHYDROGENASE 1-RELATED"/>
    <property type="match status" value="1"/>
</dbReference>
<dbReference type="SUPFAM" id="SSF50129">
    <property type="entry name" value="GroES-like"/>
    <property type="match status" value="1"/>
</dbReference>
<dbReference type="EMBL" id="JAADYS010000777">
    <property type="protein sequence ID" value="KAF4467149.1"/>
    <property type="molecule type" value="Genomic_DNA"/>
</dbReference>
<organism evidence="9 10">
    <name type="scientific">Fusarium albosuccineum</name>
    <dbReference type="NCBI Taxonomy" id="1237068"/>
    <lineage>
        <taxon>Eukaryota</taxon>
        <taxon>Fungi</taxon>
        <taxon>Dikarya</taxon>
        <taxon>Ascomycota</taxon>
        <taxon>Pezizomycotina</taxon>
        <taxon>Sordariomycetes</taxon>
        <taxon>Hypocreomycetidae</taxon>
        <taxon>Hypocreales</taxon>
        <taxon>Nectriaceae</taxon>
        <taxon>Fusarium</taxon>
        <taxon>Fusarium decemcellulare species complex</taxon>
    </lineage>
</organism>
<gene>
    <name evidence="9" type="ORF">FALBO_5975</name>
</gene>
<dbReference type="OrthoDB" id="1879366at2759"/>
<name>A0A8H4LFR2_9HYPO</name>
<dbReference type="InterPro" id="IPR011032">
    <property type="entry name" value="GroES-like_sf"/>
</dbReference>
<dbReference type="Proteomes" id="UP000554235">
    <property type="component" value="Unassembled WGS sequence"/>
</dbReference>
<dbReference type="SMART" id="SM00829">
    <property type="entry name" value="PKS_ER"/>
    <property type="match status" value="1"/>
</dbReference>
<evidence type="ECO:0000256" key="5">
    <source>
        <dbReference type="ARBA" id="ARBA00023002"/>
    </source>
</evidence>
<dbReference type="SUPFAM" id="SSF51735">
    <property type="entry name" value="NAD(P)-binding Rossmann-fold domains"/>
    <property type="match status" value="1"/>
</dbReference>
<dbReference type="Gene3D" id="3.40.50.720">
    <property type="entry name" value="NAD(P)-binding Rossmann-like Domain"/>
    <property type="match status" value="1"/>
</dbReference>
<comment type="cofactor">
    <cofactor evidence="1 7">
        <name>Zn(2+)</name>
        <dbReference type="ChEBI" id="CHEBI:29105"/>
    </cofactor>
</comment>
<evidence type="ECO:0000256" key="4">
    <source>
        <dbReference type="ARBA" id="ARBA00022833"/>
    </source>
</evidence>
<dbReference type="InterPro" id="IPR013149">
    <property type="entry name" value="ADH-like_C"/>
</dbReference>
<feature type="domain" description="Enoyl reductase (ER)" evidence="8">
    <location>
        <begin position="9"/>
        <end position="330"/>
    </location>
</feature>
<keyword evidence="6" id="KW-0520">NAD</keyword>
<proteinExistence type="inferred from homology"/>
<evidence type="ECO:0000313" key="9">
    <source>
        <dbReference type="EMBL" id="KAF4467149.1"/>
    </source>
</evidence>
<dbReference type="InterPro" id="IPR036291">
    <property type="entry name" value="NAD(P)-bd_dom_sf"/>
</dbReference>
<dbReference type="Pfam" id="PF08240">
    <property type="entry name" value="ADH_N"/>
    <property type="match status" value="1"/>
</dbReference>
<keyword evidence="5" id="KW-0560">Oxidoreductase</keyword>
<sequence length="338" mass="36251">MRAQQYDPGTGRLWLNEIEMPKPNSSEILVKIIGASLCRSDRLLGPGFFLTRSLGHVITMGHEVTGTVAELGNHVNGFEIGDAVGLVASSGCFECARRQTWPAHGCPHGLRAQGFTCDGHFQEYVTVDFRNAVRLPSSFDVAGSAPFCCAGVTAYNAIKQCEPAAGRWITVFGAGGVGSMGIQYAKAMGFNVIAVDIGEKQLNDAKKAGADYAFNSTIFPDYAAAIVEKTKGGVDAAVNFTASSLVYGSMQTLVKWGGILMTVGISDPFLVDPMDISFNRFVIKGACNGTAQDLKDCLQFSAQHNIVPFVEFISLEALPAMITSMETGMLNKRVYVKF</sequence>
<accession>A0A8H4LFR2</accession>
<evidence type="ECO:0000256" key="2">
    <source>
        <dbReference type="ARBA" id="ARBA00008072"/>
    </source>
</evidence>